<reference evidence="3 4" key="1">
    <citation type="journal article" date="2018" name="Evol. Lett.">
        <title>Horizontal gene cluster transfer increased hallucinogenic mushroom diversity.</title>
        <authorList>
            <person name="Reynolds H.T."/>
            <person name="Vijayakumar V."/>
            <person name="Gluck-Thaler E."/>
            <person name="Korotkin H.B."/>
            <person name="Matheny P.B."/>
            <person name="Slot J.C."/>
        </authorList>
    </citation>
    <scope>NUCLEOTIDE SEQUENCE [LARGE SCALE GENOMIC DNA]</scope>
    <source>
        <strain evidence="3 4">2631</strain>
    </source>
</reference>
<dbReference type="Gene3D" id="3.30.200.20">
    <property type="entry name" value="Phosphorylase Kinase, domain 1"/>
    <property type="match status" value="1"/>
</dbReference>
<proteinExistence type="predicted"/>
<feature type="domain" description="Protein kinase" evidence="2">
    <location>
        <begin position="488"/>
        <end position="713"/>
    </location>
</feature>
<dbReference type="AlphaFoldDB" id="A0A409X633"/>
<dbReference type="Gene3D" id="1.10.510.10">
    <property type="entry name" value="Transferase(Phosphotransferase) domain 1"/>
    <property type="match status" value="1"/>
</dbReference>
<protein>
    <recommendedName>
        <fullName evidence="2">Protein kinase domain-containing protein</fullName>
    </recommendedName>
</protein>
<name>A0A409X633_PSICY</name>
<dbReference type="GO" id="GO:0005524">
    <property type="term" value="F:ATP binding"/>
    <property type="evidence" value="ECO:0007669"/>
    <property type="project" value="InterPro"/>
</dbReference>
<dbReference type="InterPro" id="IPR011009">
    <property type="entry name" value="Kinase-like_dom_sf"/>
</dbReference>
<evidence type="ECO:0000259" key="2">
    <source>
        <dbReference type="PROSITE" id="PS50011"/>
    </source>
</evidence>
<dbReference type="OrthoDB" id="2521594at2759"/>
<gene>
    <name evidence="3" type="ORF">CVT25_006934</name>
</gene>
<evidence type="ECO:0000256" key="1">
    <source>
        <dbReference type="SAM" id="MobiDB-lite"/>
    </source>
</evidence>
<dbReference type="InterPro" id="IPR000719">
    <property type="entry name" value="Prot_kinase_dom"/>
</dbReference>
<dbReference type="GO" id="GO:0004672">
    <property type="term" value="F:protein kinase activity"/>
    <property type="evidence" value="ECO:0007669"/>
    <property type="project" value="InterPro"/>
</dbReference>
<dbReference type="PROSITE" id="PS00109">
    <property type="entry name" value="PROTEIN_KINASE_TYR"/>
    <property type="match status" value="1"/>
</dbReference>
<organism evidence="3 4">
    <name type="scientific">Psilocybe cyanescens</name>
    <dbReference type="NCBI Taxonomy" id="93625"/>
    <lineage>
        <taxon>Eukaryota</taxon>
        <taxon>Fungi</taxon>
        <taxon>Dikarya</taxon>
        <taxon>Basidiomycota</taxon>
        <taxon>Agaricomycotina</taxon>
        <taxon>Agaricomycetes</taxon>
        <taxon>Agaricomycetidae</taxon>
        <taxon>Agaricales</taxon>
        <taxon>Agaricineae</taxon>
        <taxon>Strophariaceae</taxon>
        <taxon>Psilocybe</taxon>
    </lineage>
</organism>
<dbReference type="PROSITE" id="PS50011">
    <property type="entry name" value="PROTEIN_KINASE_DOM"/>
    <property type="match status" value="1"/>
</dbReference>
<dbReference type="EMBL" id="NHYD01002539">
    <property type="protein sequence ID" value="PPQ86191.1"/>
    <property type="molecule type" value="Genomic_DNA"/>
</dbReference>
<evidence type="ECO:0000313" key="3">
    <source>
        <dbReference type="EMBL" id="PPQ86191.1"/>
    </source>
</evidence>
<comment type="caution">
    <text evidence="3">The sequence shown here is derived from an EMBL/GenBank/DDBJ whole genome shotgun (WGS) entry which is preliminary data.</text>
</comment>
<dbReference type="InterPro" id="IPR008266">
    <property type="entry name" value="Tyr_kinase_AS"/>
</dbReference>
<evidence type="ECO:0000313" key="4">
    <source>
        <dbReference type="Proteomes" id="UP000283269"/>
    </source>
</evidence>
<dbReference type="InParanoid" id="A0A409X633"/>
<dbReference type="SUPFAM" id="SSF56112">
    <property type="entry name" value="Protein kinase-like (PK-like)"/>
    <property type="match status" value="1"/>
</dbReference>
<keyword evidence="4" id="KW-1185">Reference proteome</keyword>
<sequence length="713" mass="81870">MLPDTDPFAPQLKRFLNTNYETEERYPDSSDRPKPRHPLIFFDRHIASTLQLKSIKHAPWIPKELGRICEDTIRQFTAAGHHFIHSWRNQRNYPIWGRASQNVAEYHFVHIARPCNAYASRLLFNPDDPDWFSFIMSRMDWYTHIDYSFNRFGDTAVLKPKETDTGEGDYEIPPETSQILEDWVIPIINKLSGLPTIFNYEFYMKTKEAEVLLESMGPCQQFKWEIPTVKGASATLASSRPLDSPLIKAFFPSLAVLKHAKPSSRKETTSLNTTTKKRKVVAPLRKTQGRELQYRVNAHHFIQKAWARAVETDATFIVFSCGRLERIGIRHRESQTLYLSDLINPAQWKDPGYCQMHLGLVLAATKDRMAMLDQKEISVPRPFKRKKELSTNPAHYNSMKDKATRRKRRKLNPELEVTSLEMDKKAFDNELAKRDLVLLYLNYGFLQSPAPSSFQRMEPSCVSRPFNNERYIFKRKPTYPPASYISVTANNDYVGDGAVGLIYRITVEIELDSGTKYQRNLILKLAIDLKKERIIQEYQSYKRLAAAGVTYGIIGVHGLFHDMETGAMIMIMDDAGMSLRDRAIEQNLAVKINDSVDTSEEEWYVSSFYTTDAFVEVLKGIHSAHILHDDLRIDNLMINNNGEPFIVDFDCGIYDIDTHPNQYDREVTELMSTIGWTRVIEYEDEDEDAGGGEGDSGEVDVGDGISDGDEIHE</sequence>
<accession>A0A409X633</accession>
<dbReference type="Proteomes" id="UP000283269">
    <property type="component" value="Unassembled WGS sequence"/>
</dbReference>
<feature type="region of interest" description="Disordered" evidence="1">
    <location>
        <begin position="684"/>
        <end position="713"/>
    </location>
</feature>